<dbReference type="GO" id="GO:0034605">
    <property type="term" value="P:cellular response to heat"/>
    <property type="evidence" value="ECO:0007669"/>
    <property type="project" value="UniProtKB-ARBA"/>
</dbReference>
<feature type="compositionally biased region" description="Basic and acidic residues" evidence="3">
    <location>
        <begin position="127"/>
        <end position="141"/>
    </location>
</feature>
<feature type="compositionally biased region" description="Basic and acidic residues" evidence="3">
    <location>
        <begin position="155"/>
        <end position="179"/>
    </location>
</feature>
<dbReference type="GO" id="GO:0034198">
    <property type="term" value="P:cellular response to amino acid starvation"/>
    <property type="evidence" value="ECO:0007669"/>
    <property type="project" value="UniProtKB-ARBA"/>
</dbReference>
<dbReference type="InterPro" id="IPR023214">
    <property type="entry name" value="HAD_sf"/>
</dbReference>
<feature type="compositionally biased region" description="Acidic residues" evidence="3">
    <location>
        <begin position="267"/>
        <end position="277"/>
    </location>
</feature>
<evidence type="ECO:0000256" key="1">
    <source>
        <dbReference type="ARBA" id="ARBA00022912"/>
    </source>
</evidence>
<feature type="compositionally biased region" description="Basic and acidic residues" evidence="3">
    <location>
        <begin position="66"/>
        <end position="84"/>
    </location>
</feature>
<dbReference type="GO" id="GO:0045944">
    <property type="term" value="P:positive regulation of transcription by RNA polymerase II"/>
    <property type="evidence" value="ECO:0007669"/>
    <property type="project" value="UniProtKB-ARBA"/>
</dbReference>
<evidence type="ECO:0000313" key="6">
    <source>
        <dbReference type="Proteomes" id="UP000509704"/>
    </source>
</evidence>
<dbReference type="Gene3D" id="3.40.50.1000">
    <property type="entry name" value="HAD superfamily/HAD-like"/>
    <property type="match status" value="1"/>
</dbReference>
<proteinExistence type="predicted"/>
<dbReference type="InterPro" id="IPR050365">
    <property type="entry name" value="TIM50"/>
</dbReference>
<organism evidence="5 6">
    <name type="scientific">Zygotorulaspora mrakii</name>
    <name type="common">Zygosaccharomyces mrakii</name>
    <dbReference type="NCBI Taxonomy" id="42260"/>
    <lineage>
        <taxon>Eukaryota</taxon>
        <taxon>Fungi</taxon>
        <taxon>Dikarya</taxon>
        <taxon>Ascomycota</taxon>
        <taxon>Saccharomycotina</taxon>
        <taxon>Saccharomycetes</taxon>
        <taxon>Saccharomycetales</taxon>
        <taxon>Saccharomycetaceae</taxon>
        <taxon>Zygotorulaspora</taxon>
    </lineage>
</organism>
<feature type="compositionally biased region" description="Polar residues" evidence="3">
    <location>
        <begin position="249"/>
        <end position="264"/>
    </location>
</feature>
<feature type="region of interest" description="Disordered" evidence="3">
    <location>
        <begin position="15"/>
        <end position="235"/>
    </location>
</feature>
<feature type="compositionally biased region" description="Polar residues" evidence="3">
    <location>
        <begin position="188"/>
        <end position="209"/>
    </location>
</feature>
<dbReference type="InterPro" id="IPR004274">
    <property type="entry name" value="FCP1_dom"/>
</dbReference>
<keyword evidence="2" id="KW-0564">Palmitate</keyword>
<dbReference type="InterPro" id="IPR011948">
    <property type="entry name" value="Dullard_phosphatase"/>
</dbReference>
<dbReference type="InterPro" id="IPR036412">
    <property type="entry name" value="HAD-like_sf"/>
</dbReference>
<dbReference type="RefSeq" id="XP_037142328.1">
    <property type="nucleotide sequence ID" value="XM_037286433.1"/>
</dbReference>
<dbReference type="KEGG" id="zmk:HG535_0A05410"/>
<dbReference type="AlphaFoldDB" id="A0A7H9AW28"/>
<dbReference type="Pfam" id="PF03031">
    <property type="entry name" value="NIF"/>
    <property type="match status" value="1"/>
</dbReference>
<reference evidence="5 6" key="1">
    <citation type="submission" date="2020-07" db="EMBL/GenBank/DDBJ databases">
        <title>The yeast mating-type switching endonuclease HO is a domesticated member of an unorthodox homing genetic element family.</title>
        <authorList>
            <person name="Coughlan A.Y."/>
            <person name="Lombardi L."/>
            <person name="Braun-Galleani S."/>
            <person name="Martos A.R."/>
            <person name="Galeote V."/>
            <person name="Bigey F."/>
            <person name="Dequin S."/>
            <person name="Byrne K.P."/>
            <person name="Wolfe K.H."/>
        </authorList>
    </citation>
    <scope>NUCLEOTIDE SEQUENCE [LARGE SCALE GENOMIC DNA]</scope>
    <source>
        <strain evidence="5 6">NRRL Y-6702</strain>
    </source>
</reference>
<evidence type="ECO:0000256" key="2">
    <source>
        <dbReference type="ARBA" id="ARBA00023139"/>
    </source>
</evidence>
<feature type="domain" description="FCP1 homology" evidence="4">
    <location>
        <begin position="311"/>
        <end position="469"/>
    </location>
</feature>
<dbReference type="SUPFAM" id="SSF56784">
    <property type="entry name" value="HAD-like"/>
    <property type="match status" value="1"/>
</dbReference>
<keyword evidence="6" id="KW-1185">Reference proteome</keyword>
<dbReference type="PANTHER" id="PTHR12210">
    <property type="entry name" value="DULLARD PROTEIN PHOSPHATASE"/>
    <property type="match status" value="1"/>
</dbReference>
<dbReference type="CDD" id="cd07521">
    <property type="entry name" value="HAD_FCP1-like"/>
    <property type="match status" value="1"/>
</dbReference>
<dbReference type="Proteomes" id="UP000509704">
    <property type="component" value="Chromosome 1"/>
</dbReference>
<dbReference type="OrthoDB" id="277011at2759"/>
<feature type="compositionally biased region" description="Acidic residues" evidence="3">
    <location>
        <begin position="142"/>
        <end position="154"/>
    </location>
</feature>
<evidence type="ECO:0000313" key="5">
    <source>
        <dbReference type="EMBL" id="QLG70600.1"/>
    </source>
</evidence>
<name>A0A7H9AW28_ZYGMR</name>
<feature type="compositionally biased region" description="Polar residues" evidence="3">
    <location>
        <begin position="17"/>
        <end position="34"/>
    </location>
</feature>
<dbReference type="NCBIfam" id="TIGR02251">
    <property type="entry name" value="HIF-SF_euk"/>
    <property type="match status" value="1"/>
</dbReference>
<keyword evidence="1" id="KW-0378">Hydrolase</keyword>
<feature type="region of interest" description="Disordered" evidence="3">
    <location>
        <begin position="248"/>
        <end position="277"/>
    </location>
</feature>
<dbReference type="GO" id="GO:1904262">
    <property type="term" value="P:negative regulation of TORC1 signaling"/>
    <property type="evidence" value="ECO:0007669"/>
    <property type="project" value="UniProtKB-ARBA"/>
</dbReference>
<keyword evidence="2" id="KW-0449">Lipoprotein</keyword>
<evidence type="ECO:0000256" key="3">
    <source>
        <dbReference type="SAM" id="MobiDB-lite"/>
    </source>
</evidence>
<accession>A0A7H9AW28</accession>
<protein>
    <recommendedName>
        <fullName evidence="4">FCP1 homology domain-containing protein</fullName>
    </recommendedName>
</protein>
<dbReference type="GO" id="GO:0009651">
    <property type="term" value="P:response to salt stress"/>
    <property type="evidence" value="ECO:0007669"/>
    <property type="project" value="UniProtKB-ARBA"/>
</dbReference>
<keyword evidence="1" id="KW-0904">Protein phosphatase</keyword>
<dbReference type="GeneID" id="59234236"/>
<feature type="compositionally biased region" description="Polar residues" evidence="3">
    <location>
        <begin position="218"/>
        <end position="235"/>
    </location>
</feature>
<dbReference type="EMBL" id="CP058604">
    <property type="protein sequence ID" value="QLG70600.1"/>
    <property type="molecule type" value="Genomic_DNA"/>
</dbReference>
<dbReference type="SMART" id="SM00577">
    <property type="entry name" value="CPDc"/>
    <property type="match status" value="1"/>
</dbReference>
<gene>
    <name evidence="5" type="ORF">HG535_0A05410</name>
</gene>
<feature type="compositionally biased region" description="Low complexity" evidence="3">
    <location>
        <begin position="35"/>
        <end position="52"/>
    </location>
</feature>
<evidence type="ECO:0000259" key="4">
    <source>
        <dbReference type="PROSITE" id="PS50969"/>
    </source>
</evidence>
<sequence length="485" mass="54391">MGFISSILCCLTDSPKSKTQSQVNSGKKVSQITPINSSSKKSAIHSSLSNSSQKMIHGTRPVNSKNIDKKSRSKEKELENDRIYSKSNDNVTDKGRAPTKKRYNSTNTNLTKKRGQAMRAPPIHGLAEMEKDSDNEKKDSENGEVEEVNDDDNEGKETVDTPNKDKEKLDVDASNEKETQAVYVYNGETDTSTGGSSYDHPQQKANQEPFQPHAVGTVQPSIQTETTSPNQPRSLNEQELITTVHEGENYSSADDTDTGLQKRSSNNDEEGDYDMAPPYEEDEEYFDLTELQPGQTHAMGFNTLLAPQDPKFSGKKCLVLDLDETLVHSSFKYIRTADFVLPVDIDDQIHNVYVIKRPGVDEFLKRVGALYEVVVFTASVSRYGDPLLDILDKHKMIHHRLFRESCYNYEGNYIKNLSQIGRPLSEIIILDNSPASYIFHPQHAIPISSWFSDTHDNELLDIIPLLEDLSERSVPDVGKVLDVTI</sequence>
<dbReference type="GO" id="GO:0004721">
    <property type="term" value="F:phosphoprotein phosphatase activity"/>
    <property type="evidence" value="ECO:0007669"/>
    <property type="project" value="UniProtKB-KW"/>
</dbReference>
<dbReference type="FunFam" id="3.40.50.1000:FF:000043">
    <property type="entry name" value="General stress response phosphoprotein phosphatase Psr1/2"/>
    <property type="match status" value="1"/>
</dbReference>
<dbReference type="PROSITE" id="PS50969">
    <property type="entry name" value="FCP1"/>
    <property type="match status" value="1"/>
</dbReference>